<dbReference type="InterPro" id="IPR054597">
    <property type="entry name" value="FeeM_cat"/>
</dbReference>
<evidence type="ECO:0000313" key="2">
    <source>
        <dbReference type="EMBL" id="SDB45741.1"/>
    </source>
</evidence>
<proteinExistence type="predicted"/>
<protein>
    <recommendedName>
        <fullName evidence="1">N-acyl amino acid synthase FeeM catalytic core domain-containing protein</fullName>
    </recommendedName>
</protein>
<dbReference type="RefSeq" id="WP_092121527.1">
    <property type="nucleotide sequence ID" value="NZ_FMXO01000012.1"/>
</dbReference>
<dbReference type="Proteomes" id="UP000198771">
    <property type="component" value="Unassembled WGS sequence"/>
</dbReference>
<dbReference type="SUPFAM" id="SSF55729">
    <property type="entry name" value="Acyl-CoA N-acyltransferases (Nat)"/>
    <property type="match status" value="1"/>
</dbReference>
<keyword evidence="3" id="KW-1185">Reference proteome</keyword>
<gene>
    <name evidence="2" type="ORF">SAMN05660653_02234</name>
</gene>
<evidence type="ECO:0000313" key="3">
    <source>
        <dbReference type="Proteomes" id="UP000198771"/>
    </source>
</evidence>
<accession>A0A1G6DKV3</accession>
<dbReference type="AlphaFoldDB" id="A0A1G6DKV3"/>
<feature type="domain" description="N-acyl amino acid synthase FeeM catalytic core" evidence="1">
    <location>
        <begin position="44"/>
        <end position="199"/>
    </location>
</feature>
<sequence>MSSFNKRWLRFPHRVKSYEKNSERFDEMGHVFKIAASCDDLWQSFRLIYDQYLHEGYISERKNKIFFTKYHLLPETTVFSAKHGCETLATATLVYDSHLFGLPMDHLYQDELDVLRNKERKILEISSLASVMATEWQGVVMNFIRLVFLYSTFQKVNDICIMVNPKHADFYIKSSPFKMFGKEKFYPKVKAPAVALRADVDEIRDFYENSSFIVSVEDHLSSLYHSLKIKLSCNILESICSSQNFSDSTPNPLNGEFISNILLEDKDVSNQLASAEVRAFLREAYPGIRFEKASPRKSNHRVPDLVKKELSKTGSRLMWTGALAAQANLKWNTAVEY</sequence>
<dbReference type="InterPro" id="IPR016181">
    <property type="entry name" value="Acyl_CoA_acyltransferase"/>
</dbReference>
<evidence type="ECO:0000259" key="1">
    <source>
        <dbReference type="Pfam" id="PF21926"/>
    </source>
</evidence>
<dbReference type="EMBL" id="FMXO01000012">
    <property type="protein sequence ID" value="SDB45741.1"/>
    <property type="molecule type" value="Genomic_DNA"/>
</dbReference>
<reference evidence="2 3" key="1">
    <citation type="submission" date="2016-10" db="EMBL/GenBank/DDBJ databases">
        <authorList>
            <person name="de Groot N.N."/>
        </authorList>
    </citation>
    <scope>NUCLEOTIDE SEQUENCE [LARGE SCALE GENOMIC DNA]</scope>
    <source>
        <strain evidence="2 3">ASO4-2</strain>
    </source>
</reference>
<dbReference type="Pfam" id="PF21926">
    <property type="entry name" value="FeeM"/>
    <property type="match status" value="1"/>
</dbReference>
<organism evidence="2 3">
    <name type="scientific">Desulfonatronum thiosulfatophilum</name>
    <dbReference type="NCBI Taxonomy" id="617002"/>
    <lineage>
        <taxon>Bacteria</taxon>
        <taxon>Pseudomonadati</taxon>
        <taxon>Thermodesulfobacteriota</taxon>
        <taxon>Desulfovibrionia</taxon>
        <taxon>Desulfovibrionales</taxon>
        <taxon>Desulfonatronaceae</taxon>
        <taxon>Desulfonatronum</taxon>
    </lineage>
</organism>
<dbReference type="OrthoDB" id="9783696at2"/>
<name>A0A1G6DKV3_9BACT</name>
<dbReference type="STRING" id="617002.SAMN05660653_02234"/>
<dbReference type="Gene3D" id="3.40.630.30">
    <property type="match status" value="1"/>
</dbReference>